<dbReference type="KEGG" id="cbau:H1R16_02845"/>
<name>A0A7D7LN46_9FLAO</name>
<feature type="domain" description="DUF2147" evidence="1">
    <location>
        <begin position="28"/>
        <end position="146"/>
    </location>
</feature>
<protein>
    <submittedName>
        <fullName evidence="3">DUF2147 domain-containing protein</fullName>
    </submittedName>
</protein>
<dbReference type="InterPro" id="IPR019223">
    <property type="entry name" value="DUF2147"/>
</dbReference>
<dbReference type="Pfam" id="PF09917">
    <property type="entry name" value="DUF2147"/>
    <property type="match status" value="1"/>
</dbReference>
<evidence type="ECO:0000259" key="1">
    <source>
        <dbReference type="Pfam" id="PF09917"/>
    </source>
</evidence>
<dbReference type="AlphaFoldDB" id="A0A7D7LN46"/>
<evidence type="ECO:0000313" key="3">
    <source>
        <dbReference type="EMBL" id="QMS98962.1"/>
    </source>
</evidence>
<dbReference type="Gene3D" id="2.40.128.520">
    <property type="match status" value="1"/>
</dbReference>
<gene>
    <name evidence="3" type="ORF">H1R16_02845</name>
    <name evidence="2" type="ORF">H2507_00430</name>
</gene>
<dbReference type="PANTHER" id="PTHR36919">
    <property type="entry name" value="BLR1215 PROTEIN"/>
    <property type="match status" value="1"/>
</dbReference>
<dbReference type="Proteomes" id="UP000515349">
    <property type="component" value="Chromosome"/>
</dbReference>
<proteinExistence type="predicted"/>
<evidence type="ECO:0000313" key="5">
    <source>
        <dbReference type="Proteomes" id="UP000539710"/>
    </source>
</evidence>
<dbReference type="Proteomes" id="UP000539710">
    <property type="component" value="Unassembled WGS sequence"/>
</dbReference>
<dbReference type="PANTHER" id="PTHR36919:SF2">
    <property type="entry name" value="BLL6627 PROTEIN"/>
    <property type="match status" value="1"/>
</dbReference>
<reference evidence="2" key="3">
    <citation type="submission" date="2020-07" db="EMBL/GenBank/DDBJ databases">
        <authorList>
            <person name="Yang C."/>
        </authorList>
    </citation>
    <scope>NUCLEOTIDE SEQUENCE</scope>
    <source>
        <strain evidence="2">Cx-624</strain>
    </source>
</reference>
<keyword evidence="5" id="KW-1185">Reference proteome</keyword>
<reference evidence="5" key="2">
    <citation type="submission" date="2020-07" db="EMBL/GenBank/DDBJ databases">
        <title>Flavobacterium sp. xlx-214.</title>
        <authorList>
            <person name="Yang C."/>
        </authorList>
    </citation>
    <scope>NUCLEOTIDE SEQUENCE [LARGE SCALE GENOMIC DNA]</scope>
    <source>
        <strain evidence="5">CX-624</strain>
    </source>
</reference>
<dbReference type="RefSeq" id="WP_181885755.1">
    <property type="nucleotide sequence ID" value="NZ_CP059472.1"/>
</dbReference>
<dbReference type="EMBL" id="JACEUX010000001">
    <property type="protein sequence ID" value="MBA5245628.1"/>
    <property type="molecule type" value="Genomic_DNA"/>
</dbReference>
<accession>A0A7D7LN46</accession>
<evidence type="ECO:0000313" key="4">
    <source>
        <dbReference type="Proteomes" id="UP000515349"/>
    </source>
</evidence>
<evidence type="ECO:0000313" key="2">
    <source>
        <dbReference type="EMBL" id="MBA5245628.1"/>
    </source>
</evidence>
<dbReference type="EMBL" id="CP059472">
    <property type="protein sequence ID" value="QMS98962.1"/>
    <property type="molecule type" value="Genomic_DNA"/>
</dbReference>
<organism evidence="3 4">
    <name type="scientific">Marnyiella aurantia</name>
    <dbReference type="NCBI Taxonomy" id="2758037"/>
    <lineage>
        <taxon>Bacteria</taxon>
        <taxon>Pseudomonadati</taxon>
        <taxon>Bacteroidota</taxon>
        <taxon>Flavobacteriia</taxon>
        <taxon>Flavobacteriales</taxon>
        <taxon>Weeksellaceae</taxon>
        <taxon>Marnyiella</taxon>
    </lineage>
</organism>
<reference evidence="3 4" key="1">
    <citation type="submission" date="2020-07" db="EMBL/GenBank/DDBJ databases">
        <title>Chryseobacterium sp.cx-624.</title>
        <authorList>
            <person name="Yang C."/>
        </authorList>
    </citation>
    <scope>NUCLEOTIDE SEQUENCE [LARGE SCALE GENOMIC DNA]</scope>
    <source>
        <strain evidence="4">cx-624</strain>
        <strain evidence="3">Cx-624</strain>
    </source>
</reference>
<sequence>MFSKIYAFIFLFSFSLFYTQTRGDRVLGTWLATDHSVAVGIFKSGSEYKAKILWFDPDLGSGTPLHTRLDHRNPKPELRKRKIIGMEILEGLVYNAKNQIWEKGKIYDASSGKFWDSTAHLTADGLLKVRGFWKFSWMGKSLTFKRTNLTNFTKL</sequence>